<comment type="caution">
    <text evidence="2">The sequence shown here is derived from an EMBL/GenBank/DDBJ whole genome shotgun (WGS) entry which is preliminary data.</text>
</comment>
<organism evidence="2 3">
    <name type="scientific">Virgisporangium aurantiacum</name>
    <dbReference type="NCBI Taxonomy" id="175570"/>
    <lineage>
        <taxon>Bacteria</taxon>
        <taxon>Bacillati</taxon>
        <taxon>Actinomycetota</taxon>
        <taxon>Actinomycetes</taxon>
        <taxon>Micromonosporales</taxon>
        <taxon>Micromonosporaceae</taxon>
        <taxon>Virgisporangium</taxon>
    </lineage>
</organism>
<accession>A0A8J4DYL2</accession>
<dbReference type="AlphaFoldDB" id="A0A8J4DYL2"/>
<dbReference type="GO" id="GO:0005829">
    <property type="term" value="C:cytosol"/>
    <property type="evidence" value="ECO:0007669"/>
    <property type="project" value="TreeGrafter"/>
</dbReference>
<dbReference type="Pfam" id="PF03621">
    <property type="entry name" value="MbtH"/>
    <property type="match status" value="1"/>
</dbReference>
<keyword evidence="3" id="KW-1185">Reference proteome</keyword>
<reference evidence="2" key="1">
    <citation type="submission" date="2021-01" db="EMBL/GenBank/DDBJ databases">
        <title>Whole genome shotgun sequence of Virgisporangium aurantiacum NBRC 16421.</title>
        <authorList>
            <person name="Komaki H."/>
            <person name="Tamura T."/>
        </authorList>
    </citation>
    <scope>NUCLEOTIDE SEQUENCE</scope>
    <source>
        <strain evidence="2">NBRC 16421</strain>
    </source>
</reference>
<proteinExistence type="predicted"/>
<dbReference type="GO" id="GO:0019290">
    <property type="term" value="P:siderophore biosynthetic process"/>
    <property type="evidence" value="ECO:0007669"/>
    <property type="project" value="TreeGrafter"/>
</dbReference>
<dbReference type="RefSeq" id="WP_203991260.1">
    <property type="nucleotide sequence ID" value="NZ_BOPG01000013.1"/>
</dbReference>
<dbReference type="PANTHER" id="PTHR38444">
    <property type="entry name" value="ENTEROBACTIN BIOSYNTHESIS PROTEIN YBDZ"/>
    <property type="match status" value="1"/>
</dbReference>
<gene>
    <name evidence="2" type="primary">mbtH_1</name>
    <name evidence="2" type="ORF">Vau01_025600</name>
</gene>
<dbReference type="InterPro" id="IPR038020">
    <property type="entry name" value="MbtH-like_sf"/>
</dbReference>
<name>A0A8J4DYL2_9ACTN</name>
<feature type="domain" description="MbtH-like" evidence="1">
    <location>
        <begin position="5"/>
        <end position="49"/>
    </location>
</feature>
<evidence type="ECO:0000259" key="1">
    <source>
        <dbReference type="SMART" id="SM00923"/>
    </source>
</evidence>
<protein>
    <submittedName>
        <fullName evidence="2">MbtH protein</fullName>
    </submittedName>
</protein>
<dbReference type="Gene3D" id="3.90.820.10">
    <property type="entry name" value="Structural Genomics, Unknown Function 30-nov-00 1gh9 Mol_id"/>
    <property type="match status" value="1"/>
</dbReference>
<dbReference type="EMBL" id="BOPG01000013">
    <property type="protein sequence ID" value="GIJ55044.1"/>
    <property type="molecule type" value="Genomic_DNA"/>
</dbReference>
<dbReference type="InterPro" id="IPR037407">
    <property type="entry name" value="MLP_fam"/>
</dbReference>
<dbReference type="PANTHER" id="PTHR38444:SF1">
    <property type="entry name" value="ENTEROBACTIN BIOSYNTHESIS PROTEIN YBDZ"/>
    <property type="match status" value="1"/>
</dbReference>
<sequence length="66" mass="7320">MSGYSQQFQIVLNIEQQYSIWPVDQPLPDGWQPTGRVGTKAQCLAFIDAAWNDMNPLSQRHAGGAS</sequence>
<dbReference type="SUPFAM" id="SSF160582">
    <property type="entry name" value="MbtH-like"/>
    <property type="match status" value="1"/>
</dbReference>
<evidence type="ECO:0000313" key="3">
    <source>
        <dbReference type="Proteomes" id="UP000612585"/>
    </source>
</evidence>
<dbReference type="SMART" id="SM00923">
    <property type="entry name" value="MbtH"/>
    <property type="match status" value="1"/>
</dbReference>
<dbReference type="InterPro" id="IPR005153">
    <property type="entry name" value="MbtH-like_dom"/>
</dbReference>
<evidence type="ECO:0000313" key="2">
    <source>
        <dbReference type="EMBL" id="GIJ55044.1"/>
    </source>
</evidence>
<dbReference type="Proteomes" id="UP000612585">
    <property type="component" value="Unassembled WGS sequence"/>
</dbReference>